<dbReference type="PANTHER" id="PTHR42870:SF1">
    <property type="entry name" value="NON-SPECIFIC LIPID-TRANSFER PROTEIN-LIKE 2"/>
    <property type="match status" value="1"/>
</dbReference>
<feature type="domain" description="Thiolase C-terminal" evidence="1">
    <location>
        <begin position="242"/>
        <end position="380"/>
    </location>
</feature>
<dbReference type="Proteomes" id="UP000545493">
    <property type="component" value="Unassembled WGS sequence"/>
</dbReference>
<comment type="caution">
    <text evidence="2">The sequence shown here is derived from an EMBL/GenBank/DDBJ whole genome shotgun (WGS) entry which is preliminary data.</text>
</comment>
<dbReference type="NCBIfam" id="NF006180">
    <property type="entry name" value="PRK08313.1"/>
    <property type="match status" value="1"/>
</dbReference>
<name>A0A7X5ZRN7_9PSEU</name>
<proteinExistence type="predicted"/>
<dbReference type="CDD" id="cd00829">
    <property type="entry name" value="SCP-x_thiolase"/>
    <property type="match status" value="1"/>
</dbReference>
<reference evidence="2 3" key="1">
    <citation type="submission" date="2020-03" db="EMBL/GenBank/DDBJ databases">
        <title>Sequencing the genomes of 1000 actinobacteria strains.</title>
        <authorList>
            <person name="Klenk H.-P."/>
        </authorList>
    </citation>
    <scope>NUCLEOTIDE SEQUENCE [LARGE SCALE GENOMIC DNA]</scope>
    <source>
        <strain evidence="2 3">DSM 45685</strain>
    </source>
</reference>
<dbReference type="PANTHER" id="PTHR42870">
    <property type="entry name" value="ACETYL-COA C-ACETYLTRANSFERASE"/>
    <property type="match status" value="1"/>
</dbReference>
<dbReference type="AlphaFoldDB" id="A0A7X5ZRN7"/>
<gene>
    <name evidence="2" type="ORF">FHU38_002909</name>
</gene>
<dbReference type="InterPro" id="IPR002155">
    <property type="entry name" value="Thiolase"/>
</dbReference>
<dbReference type="RefSeq" id="WP_167171501.1">
    <property type="nucleotide sequence ID" value="NZ_JAAOYM010000001.1"/>
</dbReference>
<dbReference type="GO" id="GO:0003985">
    <property type="term" value="F:acetyl-CoA C-acetyltransferase activity"/>
    <property type="evidence" value="ECO:0007669"/>
    <property type="project" value="UniProtKB-EC"/>
</dbReference>
<sequence>MTKALAVVGVGQSKQAKRREVTIGAMVREAVRGALEDAELTFTDIDAVVLSKTPDLFDGVMNPELYLADAMGAVGLPVTRVFTGGSVGGHAAIYGAHLVAAGLARRVLVVAYSKESEGDFTWALSRPLPFSAQLGAGAGGHFAPVVREYIRRSKAPEHIGWKVAVNHRLNATRNPYAHVQRPDITIEQVRDSPMLWDPIRFLESCPSSDGSCAVVITGEDDVPGTGRRPAWIHGMSWRTETGHFAGRDEVNPRAGQDCARDAYRQAGITNPAAEVDVAELYIPYSWYEPMWLENLGLAEEHRGWRLVDDDRTAFDGDLPVNPSGGVLSGNPTGATGLLRFAEAALQMRGMAGQHQVDGARRAVGHAMGGASQFHALWVVGSQRPQACQEGRAA</sequence>
<evidence type="ECO:0000259" key="1">
    <source>
        <dbReference type="Pfam" id="PF22691"/>
    </source>
</evidence>
<keyword evidence="3" id="KW-1185">Reference proteome</keyword>
<evidence type="ECO:0000313" key="3">
    <source>
        <dbReference type="Proteomes" id="UP000545493"/>
    </source>
</evidence>
<protein>
    <submittedName>
        <fullName evidence="2">Acetyl-CoA C-acetyltransferase</fullName>
        <ecNumber evidence="2">2.3.1.9</ecNumber>
    </submittedName>
</protein>
<keyword evidence="2" id="KW-0012">Acyltransferase</keyword>
<accession>A0A7X5ZRN7</accession>
<dbReference type="InterPro" id="IPR016039">
    <property type="entry name" value="Thiolase-like"/>
</dbReference>
<evidence type="ECO:0000313" key="2">
    <source>
        <dbReference type="EMBL" id="NIJ12565.1"/>
    </source>
</evidence>
<keyword evidence="2" id="KW-0808">Transferase</keyword>
<dbReference type="InterPro" id="IPR055140">
    <property type="entry name" value="Thiolase_C_2"/>
</dbReference>
<organism evidence="2 3">
    <name type="scientific">Saccharomonospora amisosensis</name>
    <dbReference type="NCBI Taxonomy" id="1128677"/>
    <lineage>
        <taxon>Bacteria</taxon>
        <taxon>Bacillati</taxon>
        <taxon>Actinomycetota</taxon>
        <taxon>Actinomycetes</taxon>
        <taxon>Pseudonocardiales</taxon>
        <taxon>Pseudonocardiaceae</taxon>
        <taxon>Saccharomonospora</taxon>
    </lineage>
</organism>
<dbReference type="PIRSF" id="PIRSF000429">
    <property type="entry name" value="Ac-CoA_Ac_transf"/>
    <property type="match status" value="1"/>
</dbReference>
<dbReference type="SUPFAM" id="SSF53901">
    <property type="entry name" value="Thiolase-like"/>
    <property type="match status" value="1"/>
</dbReference>
<dbReference type="EC" id="2.3.1.9" evidence="2"/>
<dbReference type="Gene3D" id="3.40.47.10">
    <property type="match status" value="1"/>
</dbReference>
<dbReference type="Pfam" id="PF22691">
    <property type="entry name" value="Thiolase_C_1"/>
    <property type="match status" value="1"/>
</dbReference>
<dbReference type="EMBL" id="JAAOYM010000001">
    <property type="protein sequence ID" value="NIJ12565.1"/>
    <property type="molecule type" value="Genomic_DNA"/>
</dbReference>